<evidence type="ECO:0000256" key="5">
    <source>
        <dbReference type="ARBA" id="ARBA00013212"/>
    </source>
</evidence>
<dbReference type="PIRSF" id="PIRSF000848">
    <property type="entry name" value="CDP_diag_ino_3_P"/>
    <property type="match status" value="1"/>
</dbReference>
<evidence type="ECO:0000256" key="15">
    <source>
        <dbReference type="ARBA" id="ARBA00023264"/>
    </source>
</evidence>
<reference evidence="19" key="1">
    <citation type="submission" date="2021-01" db="EMBL/GenBank/DDBJ databases">
        <authorList>
            <person name="Corre E."/>
            <person name="Pelletier E."/>
            <person name="Niang G."/>
            <person name="Scheremetjew M."/>
            <person name="Finn R."/>
            <person name="Kale V."/>
            <person name="Holt S."/>
            <person name="Cochrane G."/>
            <person name="Meng A."/>
            <person name="Brown T."/>
            <person name="Cohen L."/>
        </authorList>
    </citation>
    <scope>NUCLEOTIDE SEQUENCE</scope>
    <source>
        <strain evidence="19">RCC1693</strain>
    </source>
</reference>
<accession>A0A7S2FPC1</accession>
<dbReference type="InterPro" id="IPR048254">
    <property type="entry name" value="CDP_ALCOHOL_P_TRANSF_CS"/>
</dbReference>
<evidence type="ECO:0000256" key="8">
    <source>
        <dbReference type="ARBA" id="ARBA00022692"/>
    </source>
</evidence>
<keyword evidence="9" id="KW-0479">Metal-binding</keyword>
<evidence type="ECO:0000256" key="18">
    <source>
        <dbReference type="SAM" id="Phobius"/>
    </source>
</evidence>
<dbReference type="GO" id="GO:0003881">
    <property type="term" value="F:CDP-diacylglycerol-inositol 3-phosphatidyltransferase activity"/>
    <property type="evidence" value="ECO:0007669"/>
    <property type="project" value="UniProtKB-UniRule"/>
</dbReference>
<evidence type="ECO:0000256" key="11">
    <source>
        <dbReference type="ARBA" id="ARBA00022989"/>
    </source>
</evidence>
<keyword evidence="15 16" id="KW-1208">Phospholipid metabolism</keyword>
<comment type="cofactor">
    <cofactor evidence="1">
        <name>Mn(2+)</name>
        <dbReference type="ChEBI" id="CHEBI:29035"/>
    </cofactor>
</comment>
<dbReference type="GO" id="GO:0046872">
    <property type="term" value="F:metal ion binding"/>
    <property type="evidence" value="ECO:0007669"/>
    <property type="project" value="UniProtKB-KW"/>
</dbReference>
<keyword evidence="12 16" id="KW-0443">Lipid metabolism</keyword>
<protein>
    <recommendedName>
        <fullName evidence="5 16">CDP-diacylglycerol--inositol 3-phosphatidyltransferase</fullName>
        <ecNumber evidence="5 16">2.7.8.11</ecNumber>
    </recommendedName>
</protein>
<evidence type="ECO:0000256" key="13">
    <source>
        <dbReference type="ARBA" id="ARBA00023136"/>
    </source>
</evidence>
<keyword evidence="10" id="KW-0460">Magnesium</keyword>
<dbReference type="InterPro" id="IPR014387">
    <property type="entry name" value="CDP_diag_ino_3_P_euk"/>
</dbReference>
<dbReference type="PANTHER" id="PTHR15362">
    <property type="entry name" value="PHOSPHATIDYLINOSITOL SYNTHASE"/>
    <property type="match status" value="1"/>
</dbReference>
<dbReference type="Pfam" id="PF01066">
    <property type="entry name" value="CDP-OH_P_transf"/>
    <property type="match status" value="1"/>
</dbReference>
<dbReference type="GO" id="GO:0016020">
    <property type="term" value="C:membrane"/>
    <property type="evidence" value="ECO:0007669"/>
    <property type="project" value="UniProtKB-SubCell"/>
</dbReference>
<evidence type="ECO:0000256" key="9">
    <source>
        <dbReference type="ARBA" id="ARBA00022723"/>
    </source>
</evidence>
<keyword evidence="7 16" id="KW-0808">Transferase</keyword>
<feature type="transmembrane region" description="Helical" evidence="18">
    <location>
        <begin position="90"/>
        <end position="110"/>
    </location>
</feature>
<keyword evidence="8 18" id="KW-0812">Transmembrane</keyword>
<proteinExistence type="inferred from homology"/>
<comment type="similarity">
    <text evidence="4 16 17">Belongs to the CDP-alcohol phosphatidyltransferase class-I family.</text>
</comment>
<name>A0A7S2FPC1_9STRA</name>
<dbReference type="AlphaFoldDB" id="A0A7S2FPC1"/>
<evidence type="ECO:0000256" key="2">
    <source>
        <dbReference type="ARBA" id="ARBA00001946"/>
    </source>
</evidence>
<sequence>MAWPVMLYVPNIIGYFRIACMWSSFYYAQSNYKLALVLYVLNFAGDLVDGFAARLFNQSSNYGATLDMVTDRVSTAGLCAYLAVLYPDDAFAYVSLIVIDVFSHWFHMYASAKTNQHHKDNQANFFLQWYYGCYPLFGYCCLAQEFYYLAKWILRFEPNVALPFAPDVTLDVVCNYVFLPGMLMKQVVNFAQWWNAAAMLAVVDAEAAQKRAK</sequence>
<comment type="cofactor">
    <cofactor evidence="2">
        <name>Mg(2+)</name>
        <dbReference type="ChEBI" id="CHEBI:18420"/>
    </cofactor>
</comment>
<dbReference type="GO" id="GO:0006661">
    <property type="term" value="P:phosphatidylinositol biosynthetic process"/>
    <property type="evidence" value="ECO:0007669"/>
    <property type="project" value="TreeGrafter"/>
</dbReference>
<evidence type="ECO:0000313" key="19">
    <source>
        <dbReference type="EMBL" id="CAD9406121.1"/>
    </source>
</evidence>
<evidence type="ECO:0000256" key="7">
    <source>
        <dbReference type="ARBA" id="ARBA00022679"/>
    </source>
</evidence>
<keyword evidence="13 16" id="KW-0472">Membrane</keyword>
<evidence type="ECO:0000256" key="17">
    <source>
        <dbReference type="RuleBase" id="RU003750"/>
    </source>
</evidence>
<dbReference type="Gene3D" id="1.20.120.1760">
    <property type="match status" value="1"/>
</dbReference>
<evidence type="ECO:0000256" key="12">
    <source>
        <dbReference type="ARBA" id="ARBA00023098"/>
    </source>
</evidence>
<dbReference type="InterPro" id="IPR000462">
    <property type="entry name" value="CDP-OH_P_trans"/>
</dbReference>
<dbReference type="EC" id="2.7.8.11" evidence="5 16"/>
<evidence type="ECO:0000256" key="3">
    <source>
        <dbReference type="ARBA" id="ARBA00004141"/>
    </source>
</evidence>
<evidence type="ECO:0000256" key="1">
    <source>
        <dbReference type="ARBA" id="ARBA00001936"/>
    </source>
</evidence>
<dbReference type="PANTHER" id="PTHR15362:SF4">
    <property type="entry name" value="CDP-DIACYLGLYCEROL--INOSITOL 3-PHOSPHATIDYLTRANSFERASE"/>
    <property type="match status" value="1"/>
</dbReference>
<feature type="transmembrane region" description="Helical" evidence="18">
    <location>
        <begin position="34"/>
        <end position="56"/>
    </location>
</feature>
<comment type="catalytic activity">
    <reaction evidence="16">
        <text>a CDP-1,2-diacyl-sn-glycerol + myo-inositol = a 1,2-diacyl-sn-glycero-3-phospho-(1D-myo-inositol) + CMP + H(+)</text>
        <dbReference type="Rhea" id="RHEA:11580"/>
        <dbReference type="ChEBI" id="CHEBI:15378"/>
        <dbReference type="ChEBI" id="CHEBI:17268"/>
        <dbReference type="ChEBI" id="CHEBI:57880"/>
        <dbReference type="ChEBI" id="CHEBI:58332"/>
        <dbReference type="ChEBI" id="CHEBI:60377"/>
        <dbReference type="EC" id="2.7.8.11"/>
    </reaction>
</comment>
<organism evidence="19">
    <name type="scientific">Florenciella parvula</name>
    <dbReference type="NCBI Taxonomy" id="236787"/>
    <lineage>
        <taxon>Eukaryota</taxon>
        <taxon>Sar</taxon>
        <taxon>Stramenopiles</taxon>
        <taxon>Ochrophyta</taxon>
        <taxon>Dictyochophyceae</taxon>
        <taxon>Florenciellales</taxon>
        <taxon>Florenciella</taxon>
    </lineage>
</organism>
<evidence type="ECO:0000256" key="4">
    <source>
        <dbReference type="ARBA" id="ARBA00010441"/>
    </source>
</evidence>
<keyword evidence="11 18" id="KW-1133">Transmembrane helix</keyword>
<evidence type="ECO:0000256" key="10">
    <source>
        <dbReference type="ARBA" id="ARBA00022842"/>
    </source>
</evidence>
<evidence type="ECO:0000256" key="16">
    <source>
        <dbReference type="PIRNR" id="PIRNR000848"/>
    </source>
</evidence>
<dbReference type="PROSITE" id="PS00379">
    <property type="entry name" value="CDP_ALCOHOL_P_TRANSF"/>
    <property type="match status" value="1"/>
</dbReference>
<keyword evidence="14 16" id="KW-0594">Phospholipid biosynthesis</keyword>
<comment type="subcellular location">
    <subcellularLocation>
        <location evidence="3">Membrane</location>
        <topology evidence="3">Multi-pass membrane protein</topology>
    </subcellularLocation>
</comment>
<gene>
    <name evidence="19" type="ORF">FPAR1323_LOCUS6238</name>
</gene>
<dbReference type="GO" id="GO:0005794">
    <property type="term" value="C:Golgi apparatus"/>
    <property type="evidence" value="ECO:0007669"/>
    <property type="project" value="TreeGrafter"/>
</dbReference>
<keyword evidence="6 16" id="KW-0444">Lipid biosynthesis</keyword>
<dbReference type="InterPro" id="IPR043130">
    <property type="entry name" value="CDP-OH_PTrfase_TM_dom"/>
</dbReference>
<dbReference type="EMBL" id="HBGT01011375">
    <property type="protein sequence ID" value="CAD9406121.1"/>
    <property type="molecule type" value="Transcribed_RNA"/>
</dbReference>
<feature type="transmembrane region" description="Helical" evidence="18">
    <location>
        <begin position="6"/>
        <end position="27"/>
    </location>
</feature>
<evidence type="ECO:0000256" key="14">
    <source>
        <dbReference type="ARBA" id="ARBA00023209"/>
    </source>
</evidence>
<evidence type="ECO:0000256" key="6">
    <source>
        <dbReference type="ARBA" id="ARBA00022516"/>
    </source>
</evidence>